<dbReference type="InterPro" id="IPR009678">
    <property type="entry name" value="Phage_tail_completion_R"/>
</dbReference>
<gene>
    <name evidence="1" type="ORF">BZG09_05275</name>
</gene>
<dbReference type="EMBL" id="MUEO01000009">
    <property type="protein sequence ID" value="OOE45187.1"/>
    <property type="molecule type" value="Genomic_DNA"/>
</dbReference>
<name>A0AB36K8X6_9GAMM</name>
<reference evidence="1 2" key="1">
    <citation type="journal article" date="2017" name="Genome Announc.">
        <title>Draft Genome Sequences of Salinivibrio proteolyticus, Salinivibrio sharmensis, Salinivibrio siamensis, Salinivibrio costicola subsp. alcaliphilus, Salinivibrio costicola subsp. vallismortis, and 29 New Isolates Belonging to the Genus Salinivibrio.</title>
        <authorList>
            <person name="Lopez-Hermoso C."/>
            <person name="de la Haba R.R."/>
            <person name="Sanchez-Porro C."/>
            <person name="Bayliss S.C."/>
            <person name="Feil E.J."/>
            <person name="Ventosa A."/>
        </authorList>
    </citation>
    <scope>NUCLEOTIDE SEQUENCE [LARGE SCALE GENOMIC DNA]</scope>
    <source>
        <strain evidence="1 2">IC202</strain>
    </source>
</reference>
<sequence length="158" mass="18206">MQSQGRNGYKLQQLTQHIKSVLGEQLESCMESWMEELSLELTPKNNGLGMDIGVMTYQAVFSFERFPFKQIDPALVMASVMAWLQDNDPERERFELAPPAVDVEPESDSEVIMTIEVPFREAISVVKDENGPLLWKGKRYKLADYEIWLAKKETVFTR</sequence>
<dbReference type="Pfam" id="PF06891">
    <property type="entry name" value="P2_Phage_GpR"/>
    <property type="match status" value="1"/>
</dbReference>
<evidence type="ECO:0008006" key="3">
    <source>
        <dbReference type="Google" id="ProtNLM"/>
    </source>
</evidence>
<comment type="caution">
    <text evidence="1">The sequence shown here is derived from an EMBL/GenBank/DDBJ whole genome shotgun (WGS) entry which is preliminary data.</text>
</comment>
<accession>A0AB36K8X6</accession>
<dbReference type="Proteomes" id="UP000188726">
    <property type="component" value="Unassembled WGS sequence"/>
</dbReference>
<dbReference type="AlphaFoldDB" id="A0AB36K8X6"/>
<protein>
    <recommendedName>
        <fullName evidence="3">Phage tail protein</fullName>
    </recommendedName>
</protein>
<evidence type="ECO:0000313" key="2">
    <source>
        <dbReference type="Proteomes" id="UP000188726"/>
    </source>
</evidence>
<evidence type="ECO:0000313" key="1">
    <source>
        <dbReference type="EMBL" id="OOE45187.1"/>
    </source>
</evidence>
<proteinExistence type="predicted"/>
<organism evidence="1 2">
    <name type="scientific">Salinivibrio kushneri</name>
    <dbReference type="NCBI Taxonomy" id="1908198"/>
    <lineage>
        <taxon>Bacteria</taxon>
        <taxon>Pseudomonadati</taxon>
        <taxon>Pseudomonadota</taxon>
        <taxon>Gammaproteobacteria</taxon>
        <taxon>Vibrionales</taxon>
        <taxon>Vibrionaceae</taxon>
        <taxon>Salinivibrio</taxon>
    </lineage>
</organism>